<keyword evidence="4" id="KW-1185">Reference proteome</keyword>
<sequence length="285" mass="33886">MNKKNTKYLTTGEFAKLCKVNKQTLFYYDQIGLLSPVFKNEKGYRFYSMNQIELFFVIDLLKELGMSLNDIQQYTQNKSPEGFLTLMYQKREEIVKKRKEIEMKEKLIETKISLMEEASQLDFHQITLEHFPEATLYLSRKIKNTTDEEFVEVISDFIDELNELQLDTGYPIGVITNREQVLKGEFSKYSYLYIEQPQPKEGYSYFQAVKGHFLVGYHIGDELTIHNTYKRLFSEMERLELALGDYVFEEYIYDTVVKNQKEHYVTKIMMQVDKRFPVPELHTDC</sequence>
<evidence type="ECO:0000256" key="1">
    <source>
        <dbReference type="ARBA" id="ARBA00023125"/>
    </source>
</evidence>
<evidence type="ECO:0000259" key="2">
    <source>
        <dbReference type="PROSITE" id="PS50937"/>
    </source>
</evidence>
<feature type="domain" description="HTH merR-type" evidence="2">
    <location>
        <begin position="8"/>
        <end position="77"/>
    </location>
</feature>
<dbReference type="PANTHER" id="PTHR30204">
    <property type="entry name" value="REDOX-CYCLING DRUG-SENSING TRANSCRIPTIONAL ACTIVATOR SOXR"/>
    <property type="match status" value="1"/>
</dbReference>
<dbReference type="Gene3D" id="3.20.80.10">
    <property type="entry name" value="Regulatory factor, effector binding domain"/>
    <property type="match status" value="1"/>
</dbReference>
<dbReference type="InterPro" id="IPR029442">
    <property type="entry name" value="GyrI-like"/>
</dbReference>
<proteinExistence type="predicted"/>
<evidence type="ECO:0000313" key="4">
    <source>
        <dbReference type="Proteomes" id="UP001597318"/>
    </source>
</evidence>
<dbReference type="SUPFAM" id="SSF46955">
    <property type="entry name" value="Putative DNA-binding domain"/>
    <property type="match status" value="1"/>
</dbReference>
<comment type="caution">
    <text evidence="3">The sequence shown here is derived from an EMBL/GenBank/DDBJ whole genome shotgun (WGS) entry which is preliminary data.</text>
</comment>
<name>A0ABW5BQ78_9BACI</name>
<dbReference type="Proteomes" id="UP001597318">
    <property type="component" value="Unassembled WGS sequence"/>
</dbReference>
<dbReference type="Pfam" id="PF13411">
    <property type="entry name" value="MerR_1"/>
    <property type="match status" value="1"/>
</dbReference>
<dbReference type="InterPro" id="IPR009061">
    <property type="entry name" value="DNA-bd_dom_put_sf"/>
</dbReference>
<dbReference type="Pfam" id="PF06445">
    <property type="entry name" value="GyrI-like"/>
    <property type="match status" value="1"/>
</dbReference>
<dbReference type="InterPro" id="IPR011256">
    <property type="entry name" value="Reg_factor_effector_dom_sf"/>
</dbReference>
<dbReference type="SMART" id="SM00422">
    <property type="entry name" value="HTH_MERR"/>
    <property type="match status" value="1"/>
</dbReference>
<dbReference type="InterPro" id="IPR000551">
    <property type="entry name" value="MerR-type_HTH_dom"/>
</dbReference>
<dbReference type="Gene3D" id="1.10.1660.10">
    <property type="match status" value="1"/>
</dbReference>
<dbReference type="PROSITE" id="PS50937">
    <property type="entry name" value="HTH_MERR_2"/>
    <property type="match status" value="1"/>
</dbReference>
<keyword evidence="1" id="KW-0238">DNA-binding</keyword>
<reference evidence="4" key="1">
    <citation type="journal article" date="2019" name="Int. J. Syst. Evol. Microbiol.">
        <title>The Global Catalogue of Microorganisms (GCM) 10K type strain sequencing project: providing services to taxonomists for standard genome sequencing and annotation.</title>
        <authorList>
            <consortium name="The Broad Institute Genomics Platform"/>
            <consortium name="The Broad Institute Genome Sequencing Center for Infectious Disease"/>
            <person name="Wu L."/>
            <person name="Ma J."/>
        </authorList>
    </citation>
    <scope>NUCLEOTIDE SEQUENCE [LARGE SCALE GENOMIC DNA]</scope>
    <source>
        <strain evidence="4">CGMCC 1.15474</strain>
    </source>
</reference>
<gene>
    <name evidence="3" type="ORF">ACFSKK_00940</name>
</gene>
<accession>A0ABW5BQ78</accession>
<dbReference type="EMBL" id="JBHUIK010000001">
    <property type="protein sequence ID" value="MFD2212272.1"/>
    <property type="molecule type" value="Genomic_DNA"/>
</dbReference>
<dbReference type="SUPFAM" id="SSF55136">
    <property type="entry name" value="Probable bacterial effector-binding domain"/>
    <property type="match status" value="1"/>
</dbReference>
<dbReference type="RefSeq" id="WP_247342705.1">
    <property type="nucleotide sequence ID" value="NZ_CP095550.1"/>
</dbReference>
<dbReference type="PANTHER" id="PTHR30204:SF85">
    <property type="entry name" value="MULTIDRUG-EFFLUX TRANSPORTER 2 REGULATOR"/>
    <property type="match status" value="1"/>
</dbReference>
<protein>
    <submittedName>
        <fullName evidence="3">MerR family transcriptional regulator</fullName>
    </submittedName>
</protein>
<organism evidence="3 4">
    <name type="scientific">Metabacillus endolithicus</name>
    <dbReference type="NCBI Taxonomy" id="1535204"/>
    <lineage>
        <taxon>Bacteria</taxon>
        <taxon>Bacillati</taxon>
        <taxon>Bacillota</taxon>
        <taxon>Bacilli</taxon>
        <taxon>Bacillales</taxon>
        <taxon>Bacillaceae</taxon>
        <taxon>Metabacillus</taxon>
    </lineage>
</organism>
<dbReference type="InterPro" id="IPR047057">
    <property type="entry name" value="MerR_fam"/>
</dbReference>
<evidence type="ECO:0000313" key="3">
    <source>
        <dbReference type="EMBL" id="MFD2212272.1"/>
    </source>
</evidence>